<feature type="region of interest" description="Disordered" evidence="1">
    <location>
        <begin position="47"/>
        <end position="97"/>
    </location>
</feature>
<reference evidence="3 4" key="1">
    <citation type="submission" date="2018-03" db="EMBL/GenBank/DDBJ databases">
        <title>Draft Genome Sequences of the Obligatory Marine Myxobacteria Enhygromyxa salina SWB005.</title>
        <authorList>
            <person name="Poehlein A."/>
            <person name="Moghaddam J.A."/>
            <person name="Harms H."/>
            <person name="Alanjari M."/>
            <person name="Koenig G.M."/>
            <person name="Daniel R."/>
            <person name="Schaeberle T.F."/>
        </authorList>
    </citation>
    <scope>NUCLEOTIDE SEQUENCE [LARGE SCALE GENOMIC DNA]</scope>
    <source>
        <strain evidence="3 4">SWB005</strain>
    </source>
</reference>
<keyword evidence="2" id="KW-1133">Transmembrane helix</keyword>
<gene>
    <name evidence="3" type="ORF">ENSA5_06440</name>
</gene>
<evidence type="ECO:0000256" key="1">
    <source>
        <dbReference type="SAM" id="MobiDB-lite"/>
    </source>
</evidence>
<keyword evidence="2" id="KW-0812">Transmembrane</keyword>
<accession>A0A2S9YHT2</accession>
<feature type="compositionally biased region" description="Low complexity" evidence="1">
    <location>
        <begin position="82"/>
        <end position="92"/>
    </location>
</feature>
<evidence type="ECO:0000313" key="3">
    <source>
        <dbReference type="EMBL" id="PRQ04639.1"/>
    </source>
</evidence>
<organism evidence="3 4">
    <name type="scientific">Enhygromyxa salina</name>
    <dbReference type="NCBI Taxonomy" id="215803"/>
    <lineage>
        <taxon>Bacteria</taxon>
        <taxon>Pseudomonadati</taxon>
        <taxon>Myxococcota</taxon>
        <taxon>Polyangia</taxon>
        <taxon>Nannocystales</taxon>
        <taxon>Nannocystaceae</taxon>
        <taxon>Enhygromyxa</taxon>
    </lineage>
</organism>
<dbReference type="Proteomes" id="UP000237968">
    <property type="component" value="Unassembled WGS sequence"/>
</dbReference>
<sequence length="137" mass="14752">MAGSPFQYSRPPGLVSTAGRFVTWILRLAFSLVITVALFGTAGASSLERESEPGEFGEFGEFGQLSESGEDGEAGEFDGHTSAASRTPSASRAQRRAYDRCCVPRVLAPTVQRRTVHNPLQSRRKSSADDDDDDPQG</sequence>
<evidence type="ECO:0000313" key="4">
    <source>
        <dbReference type="Proteomes" id="UP000237968"/>
    </source>
</evidence>
<evidence type="ECO:0000256" key="2">
    <source>
        <dbReference type="SAM" id="Phobius"/>
    </source>
</evidence>
<dbReference type="RefSeq" id="WP_146155277.1">
    <property type="nucleotide sequence ID" value="NZ_PVNK01000033.1"/>
</dbReference>
<protein>
    <submittedName>
        <fullName evidence="3">Uncharacterized protein</fullName>
    </submittedName>
</protein>
<feature type="region of interest" description="Disordered" evidence="1">
    <location>
        <begin position="112"/>
        <end position="137"/>
    </location>
</feature>
<name>A0A2S9YHT2_9BACT</name>
<feature type="transmembrane region" description="Helical" evidence="2">
    <location>
        <begin position="21"/>
        <end position="42"/>
    </location>
</feature>
<dbReference type="AlphaFoldDB" id="A0A2S9YHT2"/>
<proteinExistence type="predicted"/>
<dbReference type="EMBL" id="PVNK01000033">
    <property type="protein sequence ID" value="PRQ04639.1"/>
    <property type="molecule type" value="Genomic_DNA"/>
</dbReference>
<keyword evidence="2" id="KW-0472">Membrane</keyword>
<keyword evidence="4" id="KW-1185">Reference proteome</keyword>
<feature type="compositionally biased region" description="Low complexity" evidence="1">
    <location>
        <begin position="54"/>
        <end position="67"/>
    </location>
</feature>
<comment type="caution">
    <text evidence="3">The sequence shown here is derived from an EMBL/GenBank/DDBJ whole genome shotgun (WGS) entry which is preliminary data.</text>
</comment>